<dbReference type="Gene3D" id="2.60.120.920">
    <property type="match status" value="1"/>
</dbReference>
<dbReference type="Proteomes" id="UP000050741">
    <property type="component" value="Unassembled WGS sequence"/>
</dbReference>
<keyword evidence="1" id="KW-1185">Reference proteome</keyword>
<reference evidence="1" key="1">
    <citation type="submission" date="2013-12" db="EMBL/GenBank/DDBJ databases">
        <authorList>
            <person name="Aslett M."/>
        </authorList>
    </citation>
    <scope>NUCLEOTIDE SEQUENCE [LARGE SCALE GENOMIC DNA]</scope>
    <source>
        <strain evidence="1">Lindley</strain>
    </source>
</reference>
<dbReference type="GO" id="GO:0005524">
    <property type="term" value="F:ATP binding"/>
    <property type="evidence" value="ECO:0007669"/>
    <property type="project" value="InterPro"/>
</dbReference>
<dbReference type="AlphaFoldDB" id="A0A183CCK5"/>
<dbReference type="SUPFAM" id="SSF140990">
    <property type="entry name" value="FtsH protease domain-like"/>
    <property type="match status" value="1"/>
</dbReference>
<evidence type="ECO:0000313" key="1">
    <source>
        <dbReference type="Proteomes" id="UP000050741"/>
    </source>
</evidence>
<evidence type="ECO:0000313" key="2">
    <source>
        <dbReference type="WBParaSite" id="GPLIN_001060600"/>
    </source>
</evidence>
<reference evidence="1" key="2">
    <citation type="submission" date="2014-05" db="EMBL/GenBank/DDBJ databases">
        <title>The genome and life-stage specific transcriptomes of Globodera pallida elucidate key aspects of plant parasitism by a cyst nematode.</title>
        <authorList>
            <person name="Cotton J.A."/>
            <person name="Lilley C.J."/>
            <person name="Jones L.M."/>
            <person name="Kikuchi T."/>
            <person name="Reid A.J."/>
            <person name="Thorpe P."/>
            <person name="Tsai I.J."/>
            <person name="Beasley H."/>
            <person name="Blok V."/>
            <person name="Cock P.J.A."/>
            <person name="Van den Akker S.E."/>
            <person name="Holroyd N."/>
            <person name="Hunt M."/>
            <person name="Mantelin S."/>
            <person name="Naghra H."/>
            <person name="Pain A."/>
            <person name="Palomares-Rius J.E."/>
            <person name="Zarowiecki M."/>
            <person name="Berriman M."/>
            <person name="Jones J.T."/>
            <person name="Urwin P.E."/>
        </authorList>
    </citation>
    <scope>NUCLEOTIDE SEQUENCE [LARGE SCALE GENOMIC DNA]</scope>
    <source>
        <strain evidence="1">Lindley</strain>
    </source>
</reference>
<accession>A0A183CCK5</accession>
<organism evidence="1 2">
    <name type="scientific">Globodera pallida</name>
    <name type="common">Potato cyst nematode worm</name>
    <name type="synonym">Heterodera pallida</name>
    <dbReference type="NCBI Taxonomy" id="36090"/>
    <lineage>
        <taxon>Eukaryota</taxon>
        <taxon>Metazoa</taxon>
        <taxon>Ecdysozoa</taxon>
        <taxon>Nematoda</taxon>
        <taxon>Chromadorea</taxon>
        <taxon>Rhabditida</taxon>
        <taxon>Tylenchina</taxon>
        <taxon>Tylenchomorpha</taxon>
        <taxon>Tylenchoidea</taxon>
        <taxon>Heteroderidae</taxon>
        <taxon>Heteroderinae</taxon>
        <taxon>Globodera</taxon>
    </lineage>
</organism>
<dbReference type="InterPro" id="IPR043136">
    <property type="entry name" value="B30.2/SPRY_sf"/>
</dbReference>
<proteinExistence type="predicted"/>
<protein>
    <submittedName>
        <fullName evidence="2">SPRY domain-containing protein</fullName>
    </submittedName>
</protein>
<dbReference type="GO" id="GO:0004176">
    <property type="term" value="F:ATP-dependent peptidase activity"/>
    <property type="evidence" value="ECO:0007669"/>
    <property type="project" value="InterPro"/>
</dbReference>
<reference evidence="2" key="3">
    <citation type="submission" date="2016-06" db="UniProtKB">
        <authorList>
            <consortium name="WormBaseParasite"/>
        </authorList>
    </citation>
    <scope>IDENTIFICATION</scope>
</reference>
<dbReference type="GO" id="GO:0004222">
    <property type="term" value="F:metalloendopeptidase activity"/>
    <property type="evidence" value="ECO:0007669"/>
    <property type="project" value="InterPro"/>
</dbReference>
<sequence>MRAEIVVNLGGRAAEELVYGDSLGHYSGMDSWEAKAKEVLPTSDGLTQHWAKRPETRAAMHAEIVIKLGGRAAEEHIYRVSLGHYSDMDHWEAKAKKEGTYGYGNWGVLCGHEVEGCDHTAYGRPYIDGPPFGDGYVVGCGVSLATCQIIYTLNGQRLG</sequence>
<name>A0A183CCK5_GLOPA</name>
<dbReference type="InterPro" id="IPR037219">
    <property type="entry name" value="Peptidase_M41-like"/>
</dbReference>
<dbReference type="GO" id="GO:0006508">
    <property type="term" value="P:proteolysis"/>
    <property type="evidence" value="ECO:0007669"/>
    <property type="project" value="InterPro"/>
</dbReference>
<dbReference type="WBParaSite" id="GPLIN_001060600">
    <property type="protein sequence ID" value="GPLIN_001060600"/>
    <property type="gene ID" value="GPLIN_001060600"/>
</dbReference>